<evidence type="ECO:0000256" key="3">
    <source>
        <dbReference type="ARBA" id="ARBA00022448"/>
    </source>
</evidence>
<dbReference type="GO" id="GO:0005886">
    <property type="term" value="C:plasma membrane"/>
    <property type="evidence" value="ECO:0007669"/>
    <property type="project" value="UniProtKB-SubCell"/>
</dbReference>
<dbReference type="PANTHER" id="PTHR30540:SF79">
    <property type="entry name" value="LOW AFFINITY POTASSIUM TRANSPORT SYSTEM PROTEIN KUP"/>
    <property type="match status" value="1"/>
</dbReference>
<feature type="transmembrane region" description="Helical" evidence="12">
    <location>
        <begin position="356"/>
        <end position="382"/>
    </location>
</feature>
<evidence type="ECO:0000313" key="16">
    <source>
        <dbReference type="Proteomes" id="UP000253509"/>
    </source>
</evidence>
<dbReference type="PANTHER" id="PTHR30540">
    <property type="entry name" value="OSMOTIC STRESS POTASSIUM TRANSPORTER"/>
    <property type="match status" value="1"/>
</dbReference>
<feature type="transmembrane region" description="Helical" evidence="12">
    <location>
        <begin position="238"/>
        <end position="261"/>
    </location>
</feature>
<sequence>MSTVGSLGVVFGDIGTSPLYAMRTALSMEHNAVTVSLENVYGVISLVVWTLTLIVTIKYVVVVTRADNGGQGGILALVALLRRRISDRRLLAFITILGMLGAALFYGDSIITPAISVMSAIEGMSVVSPALGHLVVPVSAAVLAALFLIQPFGTGRVSRAFGPIMLAWFLTLALLGIPAIIEHPQVLLSLSPHWALELMIRLPFASFVLLGAVVLTVTGAEALYADMGHFGASAVRRAWLFIAMPALVIVYLGQGAGVITAPGTAGDPFFHLAPPAFHVPLIIFATVATIIASQAVISGAFAVTRQAMRLGLLPRLRVSHTSQSEEGQIYLPAINWILCAGVMALVVVFSSSARLASAYGLAVTGTLALESAVFLIFAATVWRWRPWAVVAYAAIIGAAELLLFAANLTKLVVGGWLPLLVAAGVFVVMTTWRAGDQRVRAQRRAAEGALDEFLDSIRSAPPRRRPGVAIFPHHSPDTTPLAMVQCVRSFHVLHEHVVIVRLHHANVPHVRAEDRIDVEGLSAKLAGIARVTITVGYADRPDLPGNLALALGRLPELEFDLDAAIYLLSVLALVPAHAPRLRNWRQALFLSLERNQTDRIEAFHLPADRTIVVGSEMQV</sequence>
<name>A0A366IRC2_9MICO</name>
<dbReference type="EMBL" id="QNSB01000001">
    <property type="protein sequence ID" value="RBP74530.1"/>
    <property type="molecule type" value="Genomic_DNA"/>
</dbReference>
<evidence type="ECO:0000256" key="4">
    <source>
        <dbReference type="ARBA" id="ARBA00022475"/>
    </source>
</evidence>
<comment type="subcellular location">
    <subcellularLocation>
        <location evidence="12">Cell membrane</location>
        <topology evidence="12">Multi-pass membrane protein</topology>
    </subcellularLocation>
    <subcellularLocation>
        <location evidence="1">Membrane</location>
        <topology evidence="1">Multi-pass membrane protein</topology>
    </subcellularLocation>
</comment>
<keyword evidence="5 12" id="KW-0633">Potassium transport</keyword>
<dbReference type="InterPro" id="IPR053951">
    <property type="entry name" value="K_trans_N"/>
</dbReference>
<keyword evidence="4 12" id="KW-1003">Cell membrane</keyword>
<keyword evidence="10 12" id="KW-0406">Ion transport</keyword>
<dbReference type="Pfam" id="PF22776">
    <property type="entry name" value="K_trans_C"/>
    <property type="match status" value="1"/>
</dbReference>
<feature type="transmembrane region" description="Helical" evidence="12">
    <location>
        <begin position="161"/>
        <end position="181"/>
    </location>
</feature>
<evidence type="ECO:0000256" key="10">
    <source>
        <dbReference type="ARBA" id="ARBA00023065"/>
    </source>
</evidence>
<reference evidence="15 16" key="1">
    <citation type="submission" date="2018-06" db="EMBL/GenBank/DDBJ databases">
        <title>Freshwater and sediment microbial communities from various areas in North America, analyzing microbe dynamics in response to fracking.</title>
        <authorList>
            <person name="Lamendella R."/>
        </authorList>
    </citation>
    <scope>NUCLEOTIDE SEQUENCE [LARGE SCALE GENOMIC DNA]</scope>
    <source>
        <strain evidence="15 16">3b_TX</strain>
    </source>
</reference>
<evidence type="ECO:0000313" key="15">
    <source>
        <dbReference type="EMBL" id="RBP74530.1"/>
    </source>
</evidence>
<dbReference type="GO" id="GO:0015079">
    <property type="term" value="F:potassium ion transmembrane transporter activity"/>
    <property type="evidence" value="ECO:0007669"/>
    <property type="project" value="UniProtKB-UniRule"/>
</dbReference>
<feature type="transmembrane region" description="Helical" evidence="12">
    <location>
        <begin position="90"/>
        <end position="107"/>
    </location>
</feature>
<feature type="transmembrane region" description="Helical" evidence="12">
    <location>
        <begin position="201"/>
        <end position="226"/>
    </location>
</feature>
<keyword evidence="11 12" id="KW-0472">Membrane</keyword>
<keyword evidence="8 12" id="KW-0630">Potassium</keyword>
<evidence type="ECO:0000256" key="8">
    <source>
        <dbReference type="ARBA" id="ARBA00022958"/>
    </source>
</evidence>
<feature type="transmembrane region" description="Helical" evidence="12">
    <location>
        <begin position="415"/>
        <end position="434"/>
    </location>
</feature>
<feature type="transmembrane region" description="Helical" evidence="12">
    <location>
        <begin position="389"/>
        <end position="409"/>
    </location>
</feature>
<organism evidence="15 16">
    <name type="scientific">Brevibacterium celere</name>
    <dbReference type="NCBI Taxonomy" id="225845"/>
    <lineage>
        <taxon>Bacteria</taxon>
        <taxon>Bacillati</taxon>
        <taxon>Actinomycetota</taxon>
        <taxon>Actinomycetes</taxon>
        <taxon>Micrococcales</taxon>
        <taxon>Brevibacteriaceae</taxon>
        <taxon>Brevibacterium</taxon>
    </lineage>
</organism>
<dbReference type="Pfam" id="PF02705">
    <property type="entry name" value="K_trans"/>
    <property type="match status" value="1"/>
</dbReference>
<evidence type="ECO:0000256" key="5">
    <source>
        <dbReference type="ARBA" id="ARBA00022538"/>
    </source>
</evidence>
<comment type="similarity">
    <text evidence="2 12">Belongs to the HAK/KUP transporter (TC 2.A.72) family.</text>
</comment>
<dbReference type="InterPro" id="IPR003855">
    <property type="entry name" value="K+_transporter"/>
</dbReference>
<comment type="caution">
    <text evidence="15">The sequence shown here is derived from an EMBL/GenBank/DDBJ whole genome shotgun (WGS) entry which is preliminary data.</text>
</comment>
<evidence type="ECO:0000256" key="7">
    <source>
        <dbReference type="ARBA" id="ARBA00022847"/>
    </source>
</evidence>
<dbReference type="HAMAP" id="MF_01522">
    <property type="entry name" value="Kup"/>
    <property type="match status" value="1"/>
</dbReference>
<proteinExistence type="inferred from homology"/>
<protein>
    <recommendedName>
        <fullName evidence="12">Probable potassium transport system protein Kup</fullName>
    </recommendedName>
</protein>
<evidence type="ECO:0000256" key="2">
    <source>
        <dbReference type="ARBA" id="ARBA00007019"/>
    </source>
</evidence>
<evidence type="ECO:0000259" key="14">
    <source>
        <dbReference type="Pfam" id="PF22776"/>
    </source>
</evidence>
<dbReference type="RefSeq" id="WP_113902589.1">
    <property type="nucleotide sequence ID" value="NZ_QNSB01000001.1"/>
</dbReference>
<feature type="domain" description="K+ potassium transporter integral membrane" evidence="13">
    <location>
        <begin position="3"/>
        <end position="455"/>
    </location>
</feature>
<keyword evidence="16" id="KW-1185">Reference proteome</keyword>
<dbReference type="InterPro" id="IPR053952">
    <property type="entry name" value="K_trans_C"/>
</dbReference>
<keyword evidence="3 12" id="KW-0813">Transport</keyword>
<feature type="transmembrane region" description="Helical" evidence="12">
    <location>
        <begin position="127"/>
        <end position="149"/>
    </location>
</feature>
<dbReference type="InterPro" id="IPR023051">
    <property type="entry name" value="Kup"/>
</dbReference>
<gene>
    <name evidence="12" type="primary">kup</name>
    <name evidence="15" type="ORF">DFO65_101249</name>
</gene>
<dbReference type="GO" id="GO:0015293">
    <property type="term" value="F:symporter activity"/>
    <property type="evidence" value="ECO:0007669"/>
    <property type="project" value="UniProtKB-UniRule"/>
</dbReference>
<feature type="transmembrane region" description="Helical" evidence="12">
    <location>
        <begin position="281"/>
        <end position="308"/>
    </location>
</feature>
<feature type="domain" description="K+ potassium transporter C-terminal" evidence="14">
    <location>
        <begin position="466"/>
        <end position="618"/>
    </location>
</feature>
<keyword evidence="9 12" id="KW-1133">Transmembrane helix</keyword>
<feature type="transmembrane region" description="Helical" evidence="12">
    <location>
        <begin position="40"/>
        <end position="61"/>
    </location>
</feature>
<evidence type="ECO:0000259" key="13">
    <source>
        <dbReference type="Pfam" id="PF02705"/>
    </source>
</evidence>
<comment type="catalytic activity">
    <reaction evidence="12">
        <text>K(+)(in) + H(+)(in) = K(+)(out) + H(+)(out)</text>
        <dbReference type="Rhea" id="RHEA:28490"/>
        <dbReference type="ChEBI" id="CHEBI:15378"/>
        <dbReference type="ChEBI" id="CHEBI:29103"/>
    </reaction>
</comment>
<feature type="transmembrane region" description="Helical" evidence="12">
    <location>
        <begin position="329"/>
        <end position="350"/>
    </location>
</feature>
<accession>A0A366IRC2</accession>
<keyword evidence="7 12" id="KW-0769">Symport</keyword>
<evidence type="ECO:0000256" key="9">
    <source>
        <dbReference type="ARBA" id="ARBA00022989"/>
    </source>
</evidence>
<comment type="function">
    <text evidence="12">Transport of potassium into the cell. Likely operates as a K(+):H(+) symporter.</text>
</comment>
<keyword evidence="6 12" id="KW-0812">Transmembrane</keyword>
<evidence type="ECO:0000256" key="1">
    <source>
        <dbReference type="ARBA" id="ARBA00004141"/>
    </source>
</evidence>
<evidence type="ECO:0000256" key="11">
    <source>
        <dbReference type="ARBA" id="ARBA00023136"/>
    </source>
</evidence>
<evidence type="ECO:0000256" key="12">
    <source>
        <dbReference type="HAMAP-Rule" id="MF_01522"/>
    </source>
</evidence>
<evidence type="ECO:0000256" key="6">
    <source>
        <dbReference type="ARBA" id="ARBA00022692"/>
    </source>
</evidence>
<dbReference type="Proteomes" id="UP000253509">
    <property type="component" value="Unassembled WGS sequence"/>
</dbReference>
<dbReference type="AlphaFoldDB" id="A0A366IRC2"/>